<dbReference type="HAMAP" id="MF_01633">
    <property type="entry name" value="QueC"/>
    <property type="match status" value="1"/>
</dbReference>
<comment type="cofactor">
    <cofactor evidence="11">
        <name>Zn(2+)</name>
        <dbReference type="ChEBI" id="CHEBI:29105"/>
    </cofactor>
    <text evidence="11">Binds 1 zinc ion per subunit.</text>
</comment>
<evidence type="ECO:0000256" key="10">
    <source>
        <dbReference type="ARBA" id="ARBA00047890"/>
    </source>
</evidence>
<evidence type="ECO:0000313" key="12">
    <source>
        <dbReference type="EMBL" id="PWB85872.1"/>
    </source>
</evidence>
<feature type="binding site" evidence="11">
    <location>
        <position position="200"/>
    </location>
    <ligand>
        <name>Zn(2+)</name>
        <dbReference type="ChEBI" id="CHEBI:29105"/>
    </ligand>
</feature>
<dbReference type="CDD" id="cd01995">
    <property type="entry name" value="QueC-like"/>
    <property type="match status" value="1"/>
</dbReference>
<evidence type="ECO:0000256" key="8">
    <source>
        <dbReference type="ARBA" id="ARBA00037993"/>
    </source>
</evidence>
<dbReference type="Pfam" id="PF06508">
    <property type="entry name" value="QueC"/>
    <property type="match status" value="1"/>
</dbReference>
<evidence type="ECO:0000313" key="13">
    <source>
        <dbReference type="Proteomes" id="UP000245577"/>
    </source>
</evidence>
<comment type="function">
    <text evidence="7 11">Catalyzes the ATP-dependent conversion of 7-carboxy-7-deazaguanine (CDG) to 7-cyano-7-deazaguanine (preQ(0)).</text>
</comment>
<evidence type="ECO:0000256" key="3">
    <source>
        <dbReference type="ARBA" id="ARBA00022723"/>
    </source>
</evidence>
<dbReference type="RefSeq" id="WP_207771574.1">
    <property type="nucleotide sequence ID" value="NZ_MZGU01000004.1"/>
</dbReference>
<comment type="caution">
    <text evidence="12">The sequence shown here is derived from an EMBL/GenBank/DDBJ whole genome shotgun (WGS) entry which is preliminary data.</text>
</comment>
<dbReference type="AlphaFoldDB" id="A0A2U1S719"/>
<keyword evidence="6 11" id="KW-0067">ATP-binding</keyword>
<dbReference type="PANTHER" id="PTHR42914">
    <property type="entry name" value="7-CYANO-7-DEAZAGUANINE SYNTHASE"/>
    <property type="match status" value="1"/>
</dbReference>
<dbReference type="GO" id="GO:0005524">
    <property type="term" value="F:ATP binding"/>
    <property type="evidence" value="ECO:0007669"/>
    <property type="project" value="UniProtKB-UniRule"/>
</dbReference>
<dbReference type="UniPathway" id="UPA00391"/>
<dbReference type="OrthoDB" id="6532at2157"/>
<sequence>MSKKAISVLSGGLDSVVATSVYAKEYDIHAITFDYGQKAAEQEIKVTAKICELMGFEHTVIKLPWLAKISDSSLNSNEDIPQVSNEDLDDLEKCKESASSVWVPGRNVVFTAIATSFAESVGAEIIIVGWDKEEASTFPDNSKEFLNAFNVLLDIGSPNDIEIKAPAIDLDKWEIVKLGHDVGAPMELSYSCYSGENKHCGVCESCMRRKRAFIQAGINDLTEYLK</sequence>
<evidence type="ECO:0000256" key="2">
    <source>
        <dbReference type="ARBA" id="ARBA00022598"/>
    </source>
</evidence>
<evidence type="ECO:0000256" key="5">
    <source>
        <dbReference type="ARBA" id="ARBA00022833"/>
    </source>
</evidence>
<dbReference type="SUPFAM" id="SSF52402">
    <property type="entry name" value="Adenine nucleotide alpha hydrolases-like"/>
    <property type="match status" value="1"/>
</dbReference>
<dbReference type="PIRSF" id="PIRSF006293">
    <property type="entry name" value="ExsB"/>
    <property type="match status" value="1"/>
</dbReference>
<feature type="binding site" evidence="11">
    <location>
        <position position="192"/>
    </location>
    <ligand>
        <name>Zn(2+)</name>
        <dbReference type="ChEBI" id="CHEBI:29105"/>
    </ligand>
</feature>
<feature type="binding site" evidence="11">
    <location>
        <position position="206"/>
    </location>
    <ligand>
        <name>Zn(2+)</name>
        <dbReference type="ChEBI" id="CHEBI:29105"/>
    </ligand>
</feature>
<dbReference type="Gene3D" id="3.40.50.620">
    <property type="entry name" value="HUPs"/>
    <property type="match status" value="1"/>
</dbReference>
<feature type="binding site" evidence="11">
    <location>
        <position position="203"/>
    </location>
    <ligand>
        <name>Zn(2+)</name>
        <dbReference type="ChEBI" id="CHEBI:29105"/>
    </ligand>
</feature>
<dbReference type="NCBIfam" id="TIGR00364">
    <property type="entry name" value="7-cyano-7-deazaguanine synthase QueC"/>
    <property type="match status" value="1"/>
</dbReference>
<dbReference type="EMBL" id="MZGU01000004">
    <property type="protein sequence ID" value="PWB85872.1"/>
    <property type="molecule type" value="Genomic_DNA"/>
</dbReference>
<name>A0A2U1S719_9EURY</name>
<proteinExistence type="inferred from homology"/>
<keyword evidence="3 11" id="KW-0479">Metal-binding</keyword>
<evidence type="ECO:0000256" key="4">
    <source>
        <dbReference type="ARBA" id="ARBA00022741"/>
    </source>
</evidence>
<dbReference type="PANTHER" id="PTHR42914:SF1">
    <property type="entry name" value="7-CYANO-7-DEAZAGUANINE SYNTHASE"/>
    <property type="match status" value="1"/>
</dbReference>
<comment type="catalytic activity">
    <reaction evidence="10 11">
        <text>7-carboxy-7-carbaguanine + NH4(+) + 2 ATP = 7-cyano-7-carbaguanine + 2 AMP + 2 diphosphate + 2 H(+)</text>
        <dbReference type="Rhea" id="RHEA:27982"/>
        <dbReference type="ChEBI" id="CHEBI:15378"/>
        <dbReference type="ChEBI" id="CHEBI:28938"/>
        <dbReference type="ChEBI" id="CHEBI:30616"/>
        <dbReference type="ChEBI" id="CHEBI:33019"/>
        <dbReference type="ChEBI" id="CHEBI:45075"/>
        <dbReference type="ChEBI" id="CHEBI:61036"/>
        <dbReference type="ChEBI" id="CHEBI:456215"/>
        <dbReference type="EC" id="6.3.4.20"/>
    </reaction>
</comment>
<accession>A0A2U1S719</accession>
<reference evidence="12 13" key="1">
    <citation type="submission" date="2017-03" db="EMBL/GenBank/DDBJ databases">
        <title>Genome sequence of Methanobrevibacter wosei.</title>
        <authorList>
            <person name="Poehlein A."/>
            <person name="Seedorf H."/>
            <person name="Daniel R."/>
        </authorList>
    </citation>
    <scope>NUCLEOTIDE SEQUENCE [LARGE SCALE GENOMIC DNA]</scope>
    <source>
        <strain evidence="12 13">DSM 11979</strain>
    </source>
</reference>
<keyword evidence="4 11" id="KW-0547">Nucleotide-binding</keyword>
<organism evidence="12 13">
    <name type="scientific">Methanobrevibacter woesei</name>
    <dbReference type="NCBI Taxonomy" id="190976"/>
    <lineage>
        <taxon>Archaea</taxon>
        <taxon>Methanobacteriati</taxon>
        <taxon>Methanobacteriota</taxon>
        <taxon>Methanomada group</taxon>
        <taxon>Methanobacteria</taxon>
        <taxon>Methanobacteriales</taxon>
        <taxon>Methanobacteriaceae</taxon>
        <taxon>Methanobrevibacter</taxon>
    </lineage>
</organism>
<dbReference type="GO" id="GO:0008270">
    <property type="term" value="F:zinc ion binding"/>
    <property type="evidence" value="ECO:0007669"/>
    <property type="project" value="UniProtKB-UniRule"/>
</dbReference>
<evidence type="ECO:0000256" key="9">
    <source>
        <dbReference type="ARBA" id="ARBA00039149"/>
    </source>
</evidence>
<evidence type="ECO:0000256" key="1">
    <source>
        <dbReference type="ARBA" id="ARBA00005061"/>
    </source>
</evidence>
<feature type="binding site" evidence="11">
    <location>
        <begin position="9"/>
        <end position="19"/>
    </location>
    <ligand>
        <name>ATP</name>
        <dbReference type="ChEBI" id="CHEBI:30616"/>
    </ligand>
</feature>
<keyword evidence="13" id="KW-1185">Reference proteome</keyword>
<dbReference type="GO" id="GO:0016879">
    <property type="term" value="F:ligase activity, forming carbon-nitrogen bonds"/>
    <property type="evidence" value="ECO:0007669"/>
    <property type="project" value="UniProtKB-UniRule"/>
</dbReference>
<dbReference type="InterPro" id="IPR018317">
    <property type="entry name" value="QueC"/>
</dbReference>
<protein>
    <recommendedName>
        <fullName evidence="9 11">7-cyano-7-deazaguanine synthase</fullName>
        <ecNumber evidence="9 11">6.3.4.20</ecNumber>
    </recommendedName>
    <alternativeName>
        <fullName evidence="11">7-cyano-7-carbaguanine synthase</fullName>
    </alternativeName>
    <alternativeName>
        <fullName evidence="11">Archaeosine biosynthesis protein QueC</fullName>
    </alternativeName>
    <alternativeName>
        <fullName evidence="11">PreQ(0) synthase</fullName>
    </alternativeName>
</protein>
<evidence type="ECO:0000256" key="6">
    <source>
        <dbReference type="ARBA" id="ARBA00022840"/>
    </source>
</evidence>
<dbReference type="InterPro" id="IPR014729">
    <property type="entry name" value="Rossmann-like_a/b/a_fold"/>
</dbReference>
<evidence type="ECO:0000256" key="11">
    <source>
        <dbReference type="HAMAP-Rule" id="MF_01633"/>
    </source>
</evidence>
<keyword evidence="5 11" id="KW-0862">Zinc</keyword>
<evidence type="ECO:0000256" key="7">
    <source>
        <dbReference type="ARBA" id="ARBA00037768"/>
    </source>
</evidence>
<gene>
    <name evidence="11 12" type="primary">queC</name>
    <name evidence="12" type="ORF">MBBWO_07180</name>
</gene>
<dbReference type="EC" id="6.3.4.20" evidence="9 11"/>
<dbReference type="Proteomes" id="UP000245577">
    <property type="component" value="Unassembled WGS sequence"/>
</dbReference>
<keyword evidence="2 11" id="KW-0436">Ligase</keyword>
<comment type="similarity">
    <text evidence="8 11">Belongs to the QueC family.</text>
</comment>
<comment type="pathway">
    <text evidence="1 11">Purine metabolism; 7-cyano-7-deazaguanine biosynthesis.</text>
</comment>